<sequence>MARWTVAILVFDGVEVLDFAGPFEVFSRARTVPGPESRRSDEGAPFEVVTVAKTARPVRATGGLVVLPHHGFGDCPRPDVLVVPGGFGTRALLNDPETLEWVAARAREARVAASVCTGALVLAKAGVLGGRRATTHWASLDLLGALHRPELVERGVRWVEDGVVTSAGVAAGLDMAFHVVARRLGAEVAEETARYLEYPWRADGAGGVVAAPLDLGPPPAAAGR</sequence>
<comment type="caution">
    <text evidence="2">The sequence shown here is derived from an EMBL/GenBank/DDBJ whole genome shotgun (WGS) entry which is preliminary data.</text>
</comment>
<dbReference type="InterPro" id="IPR002818">
    <property type="entry name" value="DJ-1/PfpI"/>
</dbReference>
<gene>
    <name evidence="2" type="ORF">ENR23_06475</name>
</gene>
<dbReference type="InterPro" id="IPR029062">
    <property type="entry name" value="Class_I_gatase-like"/>
</dbReference>
<dbReference type="PANTHER" id="PTHR43130:SF14">
    <property type="entry name" value="DJ-1_PFPI DOMAIN-CONTAINING PROTEIN"/>
    <property type="match status" value="1"/>
</dbReference>
<dbReference type="Pfam" id="PF01965">
    <property type="entry name" value="DJ-1_PfpI"/>
    <property type="match status" value="1"/>
</dbReference>
<dbReference type="AlphaFoldDB" id="A0A832MJR1"/>
<dbReference type="GO" id="GO:0006355">
    <property type="term" value="P:regulation of DNA-templated transcription"/>
    <property type="evidence" value="ECO:0007669"/>
    <property type="project" value="TreeGrafter"/>
</dbReference>
<organism evidence="2">
    <name type="scientific">Eiseniibacteriota bacterium</name>
    <dbReference type="NCBI Taxonomy" id="2212470"/>
    <lineage>
        <taxon>Bacteria</taxon>
        <taxon>Candidatus Eiseniibacteriota</taxon>
    </lineage>
</organism>
<protein>
    <submittedName>
        <fullName evidence="2">DJ-1/PfpI family protein</fullName>
    </submittedName>
</protein>
<dbReference type="InterPro" id="IPR052158">
    <property type="entry name" value="INH-QAR"/>
</dbReference>
<accession>A0A832MJR1</accession>
<feature type="domain" description="DJ-1/PfpI" evidence="1">
    <location>
        <begin position="5"/>
        <end position="181"/>
    </location>
</feature>
<proteinExistence type="predicted"/>
<evidence type="ECO:0000313" key="2">
    <source>
        <dbReference type="EMBL" id="HGZ43057.1"/>
    </source>
</evidence>
<reference evidence="2" key="1">
    <citation type="journal article" date="2020" name="mSystems">
        <title>Genome- and Community-Level Interaction Insights into Carbon Utilization and Element Cycling Functions of Hydrothermarchaeota in Hydrothermal Sediment.</title>
        <authorList>
            <person name="Zhou Z."/>
            <person name="Liu Y."/>
            <person name="Xu W."/>
            <person name="Pan J."/>
            <person name="Luo Z.H."/>
            <person name="Li M."/>
        </authorList>
    </citation>
    <scope>NUCLEOTIDE SEQUENCE [LARGE SCALE GENOMIC DNA]</scope>
    <source>
        <strain evidence="2">SpSt-381</strain>
    </source>
</reference>
<dbReference type="CDD" id="cd03139">
    <property type="entry name" value="GATase1_PfpI_2"/>
    <property type="match status" value="1"/>
</dbReference>
<dbReference type="PANTHER" id="PTHR43130">
    <property type="entry name" value="ARAC-FAMILY TRANSCRIPTIONAL REGULATOR"/>
    <property type="match status" value="1"/>
</dbReference>
<dbReference type="EMBL" id="DSQF01000012">
    <property type="protein sequence ID" value="HGZ43057.1"/>
    <property type="molecule type" value="Genomic_DNA"/>
</dbReference>
<dbReference type="SUPFAM" id="SSF52317">
    <property type="entry name" value="Class I glutamine amidotransferase-like"/>
    <property type="match status" value="1"/>
</dbReference>
<name>A0A832MJR1_UNCEI</name>
<dbReference type="Gene3D" id="3.40.50.880">
    <property type="match status" value="1"/>
</dbReference>
<evidence type="ECO:0000259" key="1">
    <source>
        <dbReference type="Pfam" id="PF01965"/>
    </source>
</evidence>